<dbReference type="SMART" id="SM00320">
    <property type="entry name" value="WD40"/>
    <property type="match status" value="7"/>
</dbReference>
<dbReference type="PRINTS" id="PR00320">
    <property type="entry name" value="GPROTEINBRPT"/>
</dbReference>
<keyword evidence="1 4" id="KW-0853">WD repeat</keyword>
<feature type="repeat" description="WD" evidence="4">
    <location>
        <begin position="233"/>
        <end position="264"/>
    </location>
</feature>
<evidence type="ECO:0000313" key="6">
    <source>
        <dbReference type="Proteomes" id="UP000027195"/>
    </source>
</evidence>
<dbReference type="GO" id="GO:0097361">
    <property type="term" value="C:cytosolic [4Fe-4S] assembly targeting complex"/>
    <property type="evidence" value="ECO:0007669"/>
    <property type="project" value="InterPro"/>
</dbReference>
<proteinExistence type="inferred from homology"/>
<dbReference type="AlphaFoldDB" id="A0A067M6E9"/>
<reference evidence="6" key="1">
    <citation type="journal article" date="2014" name="Proc. Natl. Acad. Sci. U.S.A.">
        <title>Extensive sampling of basidiomycete genomes demonstrates inadequacy of the white-rot/brown-rot paradigm for wood decay fungi.</title>
        <authorList>
            <person name="Riley R."/>
            <person name="Salamov A.A."/>
            <person name="Brown D.W."/>
            <person name="Nagy L.G."/>
            <person name="Floudas D."/>
            <person name="Held B.W."/>
            <person name="Levasseur A."/>
            <person name="Lombard V."/>
            <person name="Morin E."/>
            <person name="Otillar R."/>
            <person name="Lindquist E.A."/>
            <person name="Sun H."/>
            <person name="LaButti K.M."/>
            <person name="Schmutz J."/>
            <person name="Jabbour D."/>
            <person name="Luo H."/>
            <person name="Baker S.E."/>
            <person name="Pisabarro A.G."/>
            <person name="Walton J.D."/>
            <person name="Blanchette R.A."/>
            <person name="Henrissat B."/>
            <person name="Martin F."/>
            <person name="Cullen D."/>
            <person name="Hibbett D.S."/>
            <person name="Grigoriev I.V."/>
        </authorList>
    </citation>
    <scope>NUCLEOTIDE SEQUENCE [LARGE SCALE GENOMIC DNA]</scope>
    <source>
        <strain evidence="6">FD-172 SS1</strain>
    </source>
</reference>
<feature type="repeat" description="WD" evidence="4">
    <location>
        <begin position="29"/>
        <end position="62"/>
    </location>
</feature>
<feature type="repeat" description="WD" evidence="4">
    <location>
        <begin position="143"/>
        <end position="177"/>
    </location>
</feature>
<dbReference type="PANTHER" id="PTHR19920:SF0">
    <property type="entry name" value="CYTOSOLIC IRON-SULFUR PROTEIN ASSEMBLY PROTEIN CIAO1-RELATED"/>
    <property type="match status" value="1"/>
</dbReference>
<dbReference type="CDD" id="cd00200">
    <property type="entry name" value="WD40"/>
    <property type="match status" value="1"/>
</dbReference>
<comment type="similarity">
    <text evidence="3">Belongs to the WD repeat CIA1 family.</text>
</comment>
<dbReference type="InterPro" id="IPR028608">
    <property type="entry name" value="CIAO1/Cia1"/>
</dbReference>
<dbReference type="InterPro" id="IPR020472">
    <property type="entry name" value="WD40_PAC1"/>
</dbReference>
<evidence type="ECO:0000256" key="1">
    <source>
        <dbReference type="ARBA" id="ARBA00022574"/>
    </source>
</evidence>
<comment type="function">
    <text evidence="3">Essential component of the cytosolic iron-sulfur (Fe/S) protein assembly machinery. Required for the maturation of extramitochondrial Fe/S proteins.</text>
</comment>
<organism evidence="5 6">
    <name type="scientific">Botryobasidium botryosum (strain FD-172 SS1)</name>
    <dbReference type="NCBI Taxonomy" id="930990"/>
    <lineage>
        <taxon>Eukaryota</taxon>
        <taxon>Fungi</taxon>
        <taxon>Dikarya</taxon>
        <taxon>Basidiomycota</taxon>
        <taxon>Agaricomycotina</taxon>
        <taxon>Agaricomycetes</taxon>
        <taxon>Cantharellales</taxon>
        <taxon>Botryobasidiaceae</taxon>
        <taxon>Botryobasidium</taxon>
    </lineage>
</organism>
<dbReference type="Gene3D" id="2.130.10.10">
    <property type="entry name" value="YVTN repeat-like/Quinoprotein amine dehydrogenase"/>
    <property type="match status" value="1"/>
</dbReference>
<protein>
    <recommendedName>
        <fullName evidence="3">Probable cytosolic iron-sulfur protein assembly protein 1</fullName>
    </recommendedName>
</protein>
<dbReference type="PROSITE" id="PS50294">
    <property type="entry name" value="WD_REPEATS_REGION"/>
    <property type="match status" value="4"/>
</dbReference>
<dbReference type="PROSITE" id="PS50082">
    <property type="entry name" value="WD_REPEATS_2"/>
    <property type="match status" value="5"/>
</dbReference>
<gene>
    <name evidence="3" type="primary">CIA1</name>
    <name evidence="5" type="ORF">BOTBODRAFT_36386</name>
</gene>
<sequence>MDVQDLEMTDASQTAEKRLPFVLEKVAELTGHTERAWHVAWNPSPSHPLLASCSSDKTVRLYAYTGTPSSDLPPTFTFATSIPTGHTRTVRAIAWSPSGTSLATASFDSTIGVWERAHGEEDEDEGQESGAAGAGEWECVSTLEGHENECKSVAYSAEGNLLATSGRDKSVWIWEVQPDAEFECITVQMEHSQDVKCVAWHPTEEILASGSYDDTINIYADDPADDWYPLTSLKGHTSTVWCLSFSPCGTYLASGSDDRTIRIWMRAIDRSAGVVVGVGGKERWEPVGLIPNAGERTVYSISWGAGKGGLGWLACTGGDGWIRVWEITHPDLTKPTIATPIAAIPSAHGDADVNVIAWCPRKGFEDVLATAGDDGVASVWKVVPVESSTTSMSL</sequence>
<dbReference type="InterPro" id="IPR015943">
    <property type="entry name" value="WD40/YVTN_repeat-like_dom_sf"/>
</dbReference>
<dbReference type="InParanoid" id="A0A067M6E9"/>
<feature type="repeat" description="WD" evidence="4">
    <location>
        <begin position="83"/>
        <end position="115"/>
    </location>
</feature>
<dbReference type="InterPro" id="IPR019775">
    <property type="entry name" value="WD40_repeat_CS"/>
</dbReference>
<dbReference type="SUPFAM" id="SSF50978">
    <property type="entry name" value="WD40 repeat-like"/>
    <property type="match status" value="1"/>
</dbReference>
<feature type="repeat" description="WD" evidence="4">
    <location>
        <begin position="188"/>
        <end position="219"/>
    </location>
</feature>
<dbReference type="EMBL" id="KL198069">
    <property type="protein sequence ID" value="KDQ10275.1"/>
    <property type="molecule type" value="Genomic_DNA"/>
</dbReference>
<dbReference type="Pfam" id="PF00400">
    <property type="entry name" value="WD40"/>
    <property type="match status" value="6"/>
</dbReference>
<evidence type="ECO:0000256" key="4">
    <source>
        <dbReference type="PROSITE-ProRule" id="PRU00221"/>
    </source>
</evidence>
<dbReference type="PROSITE" id="PS00678">
    <property type="entry name" value="WD_REPEATS_1"/>
    <property type="match status" value="1"/>
</dbReference>
<keyword evidence="6" id="KW-1185">Reference proteome</keyword>
<evidence type="ECO:0000256" key="3">
    <source>
        <dbReference type="HAMAP-Rule" id="MF_03037"/>
    </source>
</evidence>
<dbReference type="OrthoDB" id="284782at2759"/>
<dbReference type="PANTHER" id="PTHR19920">
    <property type="entry name" value="WD40 PROTEIN CIAO1"/>
    <property type="match status" value="1"/>
</dbReference>
<dbReference type="STRING" id="930990.A0A067M6E9"/>
<evidence type="ECO:0000256" key="2">
    <source>
        <dbReference type="ARBA" id="ARBA00022737"/>
    </source>
</evidence>
<dbReference type="Proteomes" id="UP000027195">
    <property type="component" value="Unassembled WGS sequence"/>
</dbReference>
<keyword evidence="2" id="KW-0677">Repeat</keyword>
<name>A0A067M6E9_BOTB1</name>
<dbReference type="HAMAP" id="MF_03037">
    <property type="entry name" value="ciao1"/>
    <property type="match status" value="1"/>
</dbReference>
<dbReference type="HOGENOM" id="CLU_000288_57_8_1"/>
<evidence type="ECO:0000313" key="5">
    <source>
        <dbReference type="EMBL" id="KDQ10275.1"/>
    </source>
</evidence>
<accession>A0A067M6E9</accession>
<dbReference type="InterPro" id="IPR001680">
    <property type="entry name" value="WD40_rpt"/>
</dbReference>
<dbReference type="GO" id="GO:0016226">
    <property type="term" value="P:iron-sulfur cluster assembly"/>
    <property type="evidence" value="ECO:0007669"/>
    <property type="project" value="UniProtKB-UniRule"/>
</dbReference>
<dbReference type="InterPro" id="IPR036322">
    <property type="entry name" value="WD40_repeat_dom_sf"/>
</dbReference>